<keyword evidence="2" id="KW-1185">Reference proteome</keyword>
<gene>
    <name evidence="1" type="ORF">GCM10011396_35060</name>
</gene>
<dbReference type="AlphaFoldDB" id="A0A916XN57"/>
<protein>
    <submittedName>
        <fullName evidence="1">Uncharacterized protein</fullName>
    </submittedName>
</protein>
<dbReference type="Proteomes" id="UP000637423">
    <property type="component" value="Unassembled WGS sequence"/>
</dbReference>
<reference evidence="1" key="2">
    <citation type="submission" date="2020-09" db="EMBL/GenBank/DDBJ databases">
        <authorList>
            <person name="Sun Q."/>
            <person name="Zhou Y."/>
        </authorList>
    </citation>
    <scope>NUCLEOTIDE SEQUENCE</scope>
    <source>
        <strain evidence="1">CGMCC 1.10998</strain>
    </source>
</reference>
<comment type="caution">
    <text evidence="1">The sequence shown here is derived from an EMBL/GenBank/DDBJ whole genome shotgun (WGS) entry which is preliminary data.</text>
</comment>
<evidence type="ECO:0000313" key="2">
    <source>
        <dbReference type="Proteomes" id="UP000637423"/>
    </source>
</evidence>
<organism evidence="1 2">
    <name type="scientific">Undibacterium terreum</name>
    <dbReference type="NCBI Taxonomy" id="1224302"/>
    <lineage>
        <taxon>Bacteria</taxon>
        <taxon>Pseudomonadati</taxon>
        <taxon>Pseudomonadota</taxon>
        <taxon>Betaproteobacteria</taxon>
        <taxon>Burkholderiales</taxon>
        <taxon>Oxalobacteraceae</taxon>
        <taxon>Undibacterium</taxon>
    </lineage>
</organism>
<evidence type="ECO:0000313" key="1">
    <source>
        <dbReference type="EMBL" id="GGC84725.1"/>
    </source>
</evidence>
<dbReference type="EMBL" id="BMED01000003">
    <property type="protein sequence ID" value="GGC84725.1"/>
    <property type="molecule type" value="Genomic_DNA"/>
</dbReference>
<name>A0A916XN57_9BURK</name>
<sequence>MASKPACWSADRADYGRHEATPDRAEVILASGKTDKRPLRASAIEITIADAAVRVCASTDAVFLRRAL</sequence>
<accession>A0A916XN57</accession>
<reference evidence="1" key="1">
    <citation type="journal article" date="2014" name="Int. J. Syst. Evol. Microbiol.">
        <title>Complete genome sequence of Corynebacterium casei LMG S-19264T (=DSM 44701T), isolated from a smear-ripened cheese.</title>
        <authorList>
            <consortium name="US DOE Joint Genome Institute (JGI-PGF)"/>
            <person name="Walter F."/>
            <person name="Albersmeier A."/>
            <person name="Kalinowski J."/>
            <person name="Ruckert C."/>
        </authorList>
    </citation>
    <scope>NUCLEOTIDE SEQUENCE</scope>
    <source>
        <strain evidence="1">CGMCC 1.10998</strain>
    </source>
</reference>
<proteinExistence type="predicted"/>